<dbReference type="EMBL" id="LHZT01000113">
    <property type="protein sequence ID" value="KXV58542.1"/>
    <property type="molecule type" value="Genomic_DNA"/>
</dbReference>
<dbReference type="Proteomes" id="UP000075411">
    <property type="component" value="Unassembled WGS sequence"/>
</dbReference>
<reference evidence="2 3" key="1">
    <citation type="submission" date="2015-06" db="EMBL/GenBank/DDBJ databases">
        <title>Improved classification and identification of acetic acid bacteria using matrix-assisted laser desorption/ionization time-of-flight mass spectrometry; Gluconobacter nephelii and Gluconobacter uchimurae are later heterotypic synonyms of Gluconobacter japonicus and Gluconobacter oxydans, respectively.</title>
        <authorList>
            <person name="Li L."/>
            <person name="Cleenwerck I."/>
            <person name="De Vuyst L."/>
            <person name="Vandamme P."/>
        </authorList>
    </citation>
    <scope>NUCLEOTIDE SEQUENCE [LARGE SCALE GENOMIC DNA]</scope>
    <source>
        <strain evidence="2 3">LMG 1663</strain>
    </source>
</reference>
<comment type="caution">
    <text evidence="2">The sequence shown here is derived from an EMBL/GenBank/DDBJ whole genome shotgun (WGS) entry which is preliminary data.</text>
</comment>
<evidence type="ECO:0000313" key="2">
    <source>
        <dbReference type="EMBL" id="KXV58542.1"/>
    </source>
</evidence>
<accession>A0A149TZH9</accession>
<organism evidence="2 3">
    <name type="scientific">Acetobacter tropicalis</name>
    <dbReference type="NCBI Taxonomy" id="104102"/>
    <lineage>
        <taxon>Bacteria</taxon>
        <taxon>Pseudomonadati</taxon>
        <taxon>Pseudomonadota</taxon>
        <taxon>Alphaproteobacteria</taxon>
        <taxon>Acetobacterales</taxon>
        <taxon>Acetobacteraceae</taxon>
        <taxon>Acetobacter</taxon>
    </lineage>
</organism>
<feature type="non-terminal residue" evidence="2">
    <location>
        <position position="1"/>
    </location>
</feature>
<proteinExistence type="predicted"/>
<feature type="compositionally biased region" description="Basic and acidic residues" evidence="1">
    <location>
        <begin position="1"/>
        <end position="10"/>
    </location>
</feature>
<protein>
    <submittedName>
        <fullName evidence="2">Uncharacterized protein</fullName>
    </submittedName>
</protein>
<evidence type="ECO:0000313" key="3">
    <source>
        <dbReference type="Proteomes" id="UP000075411"/>
    </source>
</evidence>
<gene>
    <name evidence="2" type="ORF">AD947_05810</name>
</gene>
<name>A0A149TZH9_9PROT</name>
<sequence length="69" mass="7591">AEQSRAEQSRRGTMWKPGYDALGGAGGGQMRQPCSGIMRLTSFGQFKVQRALCCSQLSERMPDYASETE</sequence>
<evidence type="ECO:0000256" key="1">
    <source>
        <dbReference type="SAM" id="MobiDB-lite"/>
    </source>
</evidence>
<dbReference type="PATRIC" id="fig|104102.12.peg.2112"/>
<dbReference type="AlphaFoldDB" id="A0A149TZH9"/>
<feature type="region of interest" description="Disordered" evidence="1">
    <location>
        <begin position="1"/>
        <end position="20"/>
    </location>
</feature>